<reference evidence="2" key="1">
    <citation type="submission" date="2015-05" db="EMBL/GenBank/DDBJ databases">
        <title>The complete genome of Altererythrobacter atlanticus strain 26DY36.</title>
        <authorList>
            <person name="Wu Y.-H."/>
            <person name="Cheng H."/>
            <person name="Wu X.-W."/>
        </authorList>
    </citation>
    <scope>NUCLEOTIDE SEQUENCE [LARGE SCALE GENOMIC DNA]</scope>
    <source>
        <strain evidence="2">26DY36</strain>
    </source>
</reference>
<dbReference type="Proteomes" id="UP000034392">
    <property type="component" value="Chromosome"/>
</dbReference>
<dbReference type="KEGG" id="aay:WYH_00270"/>
<dbReference type="AlphaFoldDB" id="A0A0F7KP23"/>
<evidence type="ECO:0000313" key="2">
    <source>
        <dbReference type="EMBL" id="AKH41334.1"/>
    </source>
</evidence>
<dbReference type="STRING" id="1267766.WYH_00270"/>
<dbReference type="SUPFAM" id="SSF51197">
    <property type="entry name" value="Clavaminate synthase-like"/>
    <property type="match status" value="1"/>
</dbReference>
<dbReference type="InterPro" id="IPR015392">
    <property type="entry name" value="TehB/YeaR-like_dom"/>
</dbReference>
<proteinExistence type="predicted"/>
<name>A0A0F7KP23_9SPHN</name>
<keyword evidence="3" id="KW-1185">Reference proteome</keyword>
<sequence length="106" mass="11414">MVRLTPRGDLPPASEAYRTIGPFDAQSLPQGLRAEHSLKPGTWAVLLLSEGSLRFVWDDETGGAEMLTAPVELIVPPQALHHVEGDGPFTVRITFHRDSASADSPG</sequence>
<organism evidence="2 3">
    <name type="scientific">Croceibacterium atlanticum</name>
    <dbReference type="NCBI Taxonomy" id="1267766"/>
    <lineage>
        <taxon>Bacteria</taxon>
        <taxon>Pseudomonadati</taxon>
        <taxon>Pseudomonadota</taxon>
        <taxon>Alphaproteobacteria</taxon>
        <taxon>Sphingomonadales</taxon>
        <taxon>Erythrobacteraceae</taxon>
        <taxon>Croceibacterium</taxon>
    </lineage>
</organism>
<feature type="domain" description="TehB/YeaR-like" evidence="1">
    <location>
        <begin position="22"/>
        <end position="88"/>
    </location>
</feature>
<gene>
    <name evidence="2" type="ORF">WYH_00270</name>
</gene>
<dbReference type="RefSeq" id="WP_169780663.1">
    <property type="nucleotide sequence ID" value="NZ_CP011452.2"/>
</dbReference>
<dbReference type="EMBL" id="CP011452">
    <property type="protein sequence ID" value="AKH41334.1"/>
    <property type="molecule type" value="Genomic_DNA"/>
</dbReference>
<dbReference type="Pfam" id="PF09313">
    <property type="entry name" value="TehB-like"/>
    <property type="match status" value="1"/>
</dbReference>
<protein>
    <submittedName>
        <fullName evidence="2">Tellurite resistance protein TehB</fullName>
    </submittedName>
</protein>
<evidence type="ECO:0000313" key="3">
    <source>
        <dbReference type="Proteomes" id="UP000034392"/>
    </source>
</evidence>
<evidence type="ECO:0000259" key="1">
    <source>
        <dbReference type="Pfam" id="PF09313"/>
    </source>
</evidence>
<dbReference type="InterPro" id="IPR014710">
    <property type="entry name" value="RmlC-like_jellyroll"/>
</dbReference>
<accession>A0A0F7KP23</accession>
<dbReference type="Gene3D" id="2.60.120.10">
    <property type="entry name" value="Jelly Rolls"/>
    <property type="match status" value="1"/>
</dbReference>